<keyword evidence="6" id="KW-0325">Glycoprotein</keyword>
<evidence type="ECO:0000256" key="3">
    <source>
        <dbReference type="ARBA" id="ARBA00022692"/>
    </source>
</evidence>
<evidence type="ECO:0000256" key="1">
    <source>
        <dbReference type="ARBA" id="ARBA00004167"/>
    </source>
</evidence>
<keyword evidence="3" id="KW-0812">Transmembrane</keyword>
<dbReference type="PANTHER" id="PTHR12812">
    <property type="entry name" value="HEPARAN SULFATE 6-O-SULFOTRANSFERASE 3"/>
    <property type="match status" value="1"/>
</dbReference>
<dbReference type="InterPro" id="IPR010635">
    <property type="entry name" value="Heparan_SO4-6-sulfoTrfase"/>
</dbReference>
<proteinExistence type="predicted"/>
<evidence type="ECO:0000256" key="6">
    <source>
        <dbReference type="ARBA" id="ARBA00023180"/>
    </source>
</evidence>
<gene>
    <name evidence="7" type="ORF">MANT1106_LOCUS18396</name>
</gene>
<evidence type="ECO:0000256" key="4">
    <source>
        <dbReference type="ARBA" id="ARBA00022989"/>
    </source>
</evidence>
<evidence type="ECO:0000313" key="7">
    <source>
        <dbReference type="EMBL" id="CAD8718624.1"/>
    </source>
</evidence>
<reference evidence="7" key="1">
    <citation type="submission" date="2021-01" db="EMBL/GenBank/DDBJ databases">
        <authorList>
            <person name="Corre E."/>
            <person name="Pelletier E."/>
            <person name="Niang G."/>
            <person name="Scheremetjew M."/>
            <person name="Finn R."/>
            <person name="Kale V."/>
            <person name="Holt S."/>
            <person name="Cochrane G."/>
            <person name="Meng A."/>
            <person name="Brown T."/>
            <person name="Cohen L."/>
        </authorList>
    </citation>
    <scope>NUCLEOTIDE SEQUENCE</scope>
    <source>
        <strain evidence="7">SL-175</strain>
    </source>
</reference>
<sequence>MANDWVHEQEQRLAARSQGGKSDLLFFLHIPRTAGRTFHFCYLKLAIADAKRCAKSYDHLRVDIENPNCQLLATHDDYSLVERLKQQPRVVTMLRDPVARFLSSYEFAVEVSVRSFGEEAVAKGNNRVSTRNVWPWKYLVRHVDGDLHRYKDKVETTGWKDSISNVYNNSVYTPLHEFVSLQVAHDDLHNGQFLQLLGLTNNSSPETEPRAAKVRACLRKGAVATEVLYAFAERRLQDEVDVTVVHERLDESLRFSSAALGLHMGMRAYGGGPDQPQHTKLLRARLEQRTRDGDFPEDAVVVAFVFKFAKLTQAQLGVADWRTSYLTALAAVLAFSTGVEPGNVTILPHKLAPADTDPVAVEDTHWAVGTDGFQVALIQYPLDAEFGNDSGDDIKLGPGVLMTKLAEKRQNASDLVSAAEGFDTYGSLTVHAVGRRHPGLGITMESKEVYERFQTLGEKFRTCEAVQRSKYARLKTKAFARLHKHVLGEFEPFAKSDRKQIPRAILDEVREFNHLDVRLHDFGMKLFDARMAQRRSDVELELLPPSQMM</sequence>
<evidence type="ECO:0000256" key="5">
    <source>
        <dbReference type="ARBA" id="ARBA00023136"/>
    </source>
</evidence>
<comment type="subcellular location">
    <subcellularLocation>
        <location evidence="1">Membrane</location>
        <topology evidence="1">Single-pass membrane protein</topology>
    </subcellularLocation>
</comment>
<evidence type="ECO:0000256" key="2">
    <source>
        <dbReference type="ARBA" id="ARBA00022679"/>
    </source>
</evidence>
<keyword evidence="5" id="KW-0472">Membrane</keyword>
<dbReference type="GO" id="GO:0016020">
    <property type="term" value="C:membrane"/>
    <property type="evidence" value="ECO:0007669"/>
    <property type="project" value="UniProtKB-SubCell"/>
</dbReference>
<dbReference type="Gene3D" id="3.40.50.300">
    <property type="entry name" value="P-loop containing nucleotide triphosphate hydrolases"/>
    <property type="match status" value="1"/>
</dbReference>
<organism evidence="7">
    <name type="scientific">Mantoniella antarctica</name>
    <dbReference type="NCBI Taxonomy" id="81844"/>
    <lineage>
        <taxon>Eukaryota</taxon>
        <taxon>Viridiplantae</taxon>
        <taxon>Chlorophyta</taxon>
        <taxon>Mamiellophyceae</taxon>
        <taxon>Mamiellales</taxon>
        <taxon>Mamiellaceae</taxon>
        <taxon>Mantoniella</taxon>
    </lineage>
</organism>
<dbReference type="InterPro" id="IPR027417">
    <property type="entry name" value="P-loop_NTPase"/>
</dbReference>
<name>A0A7S0SY19_9CHLO</name>
<evidence type="ECO:0008006" key="8">
    <source>
        <dbReference type="Google" id="ProtNLM"/>
    </source>
</evidence>
<keyword evidence="4" id="KW-1133">Transmembrane helix</keyword>
<dbReference type="PANTHER" id="PTHR12812:SF0">
    <property type="entry name" value="HEPARAN-SULFATE 6-O-SULFOTRANSFERASE"/>
    <property type="match status" value="1"/>
</dbReference>
<keyword evidence="2" id="KW-0808">Transferase</keyword>
<accession>A0A7S0SY19</accession>
<dbReference type="AlphaFoldDB" id="A0A7S0SY19"/>
<dbReference type="GO" id="GO:0017095">
    <property type="term" value="F:heparan sulfate 6-sulfotransferase activity"/>
    <property type="evidence" value="ECO:0007669"/>
    <property type="project" value="TreeGrafter"/>
</dbReference>
<protein>
    <recommendedName>
        <fullName evidence="8">Sulfotransferase</fullName>
    </recommendedName>
</protein>
<dbReference type="EMBL" id="HBFC01031008">
    <property type="protein sequence ID" value="CAD8718624.1"/>
    <property type="molecule type" value="Transcribed_RNA"/>
</dbReference>